<dbReference type="AlphaFoldDB" id="A0A1V3NL00"/>
<comment type="subcellular location">
    <subcellularLocation>
        <location evidence="1 5">Periplasm</location>
    </subcellularLocation>
</comment>
<dbReference type="STRING" id="108003.B1C78_06535"/>
<evidence type="ECO:0000313" key="8">
    <source>
        <dbReference type="Proteomes" id="UP000189462"/>
    </source>
</evidence>
<comment type="caution">
    <text evidence="7">The sequence shown here is derived from an EMBL/GenBank/DDBJ whole genome shotgun (WGS) entry which is preliminary data.</text>
</comment>
<evidence type="ECO:0000256" key="2">
    <source>
        <dbReference type="ARBA" id="ARBA00009820"/>
    </source>
</evidence>
<evidence type="ECO:0000256" key="1">
    <source>
        <dbReference type="ARBA" id="ARBA00004418"/>
    </source>
</evidence>
<evidence type="ECO:0000313" key="7">
    <source>
        <dbReference type="EMBL" id="OOG25623.1"/>
    </source>
</evidence>
<accession>A0A1V3NL00</accession>
<comment type="similarity">
    <text evidence="2 5">Belongs to the TolB family.</text>
</comment>
<dbReference type="Gene3D" id="2.120.10.30">
    <property type="entry name" value="TolB, C-terminal domain"/>
    <property type="match status" value="1"/>
</dbReference>
<comment type="function">
    <text evidence="5">Part of the Tol-Pal system, which plays a role in outer membrane invagination during cell division and is important for maintaining outer membrane integrity.</text>
</comment>
<dbReference type="NCBIfam" id="TIGR02800">
    <property type="entry name" value="propeller_TolB"/>
    <property type="match status" value="1"/>
</dbReference>
<keyword evidence="8" id="KW-1185">Reference proteome</keyword>
<feature type="chain" id="PRO_5013413676" description="Tol-Pal system protein TolB" evidence="5">
    <location>
        <begin position="24"/>
        <end position="435"/>
    </location>
</feature>
<dbReference type="Pfam" id="PF04052">
    <property type="entry name" value="TolB_N"/>
    <property type="match status" value="1"/>
</dbReference>
<dbReference type="OrthoDB" id="9802240at2"/>
<dbReference type="EMBL" id="MVBK01000036">
    <property type="protein sequence ID" value="OOG25623.1"/>
    <property type="molecule type" value="Genomic_DNA"/>
</dbReference>
<comment type="subunit">
    <text evidence="5">The Tol-Pal system is composed of five core proteins: the inner membrane proteins TolA, TolQ and TolR, the periplasmic protein TolB and the outer membrane protein Pal. They form a network linking the inner and outer membranes and the peptidoglycan layer.</text>
</comment>
<evidence type="ECO:0000256" key="3">
    <source>
        <dbReference type="ARBA" id="ARBA00022729"/>
    </source>
</evidence>
<keyword evidence="4 5" id="KW-0574">Periplasm</keyword>
<dbReference type="PANTHER" id="PTHR36842">
    <property type="entry name" value="PROTEIN TOLB HOMOLOG"/>
    <property type="match status" value="1"/>
</dbReference>
<protein>
    <recommendedName>
        <fullName evidence="5">Tol-Pal system protein TolB</fullName>
    </recommendedName>
</protein>
<dbReference type="InterPro" id="IPR007195">
    <property type="entry name" value="TolB_N"/>
</dbReference>
<proteinExistence type="inferred from homology"/>
<dbReference type="InterPro" id="IPR011042">
    <property type="entry name" value="6-blade_b-propeller_TolB-like"/>
</dbReference>
<dbReference type="InterPro" id="IPR014167">
    <property type="entry name" value="Tol-Pal_TolB"/>
</dbReference>
<dbReference type="GO" id="GO:0051301">
    <property type="term" value="P:cell division"/>
    <property type="evidence" value="ECO:0007669"/>
    <property type="project" value="UniProtKB-UniRule"/>
</dbReference>
<dbReference type="RefSeq" id="WP_077278342.1">
    <property type="nucleotide sequence ID" value="NZ_MVBK01000036.1"/>
</dbReference>
<name>A0A1V3NL00_9GAMM</name>
<dbReference type="SUPFAM" id="SSF69304">
    <property type="entry name" value="Tricorn protease N-terminal domain"/>
    <property type="match status" value="1"/>
</dbReference>
<sequence length="435" mass="47722" precursor="true">MRLNIALRALLLFFVLLPMGAKAALEIRITQGVEGAMPIAVVPFGWQGSGTSAPEDIASIVQANLHRSGQFAPLERGRMPQRPTTSGDVNFRAWRDAGVEHVVIGNLQATGQDSYVVEFRLFDAVSGRQSTGHRIPISSSNDLRRAAHMISDIIYQQITGVRGAFSTRVAYVSVTRENDQLRFALQVADADGHRPRTIFRSTQPILSPVWSPDGRRLAYVSFENRRSEVYVQNVDGSGRELIASHEGINSAPAWSPDGRLMALTLSRDGQPDIYILNLSDRSLRKLTDSRSIDTEPEWMPDGRSILFTSDRSGSPQIYEVSANGGQARRLSFEGRYNGNATVSPDGRLIAMVNGEGGRFRIAVLDRSNRLFRLLTDGRLDEAPSFAPNGSMIIYATAGARGQGELAAVSADGRVRQSLVLQEGEVREPAWSPFLD</sequence>
<dbReference type="InterPro" id="IPR011659">
    <property type="entry name" value="WD40"/>
</dbReference>
<gene>
    <name evidence="5" type="primary">tolB</name>
    <name evidence="7" type="ORF">B1C78_06535</name>
</gene>
<dbReference type="HAMAP" id="MF_00671">
    <property type="entry name" value="TolB"/>
    <property type="match status" value="1"/>
</dbReference>
<dbReference type="PANTHER" id="PTHR36842:SF1">
    <property type="entry name" value="PROTEIN TOLB"/>
    <property type="match status" value="1"/>
</dbReference>
<dbReference type="SUPFAM" id="SSF52964">
    <property type="entry name" value="TolB, N-terminal domain"/>
    <property type="match status" value="1"/>
</dbReference>
<organism evidence="7 8">
    <name type="scientific">Thioalkalivibrio denitrificans</name>
    <dbReference type="NCBI Taxonomy" id="108003"/>
    <lineage>
        <taxon>Bacteria</taxon>
        <taxon>Pseudomonadati</taxon>
        <taxon>Pseudomonadota</taxon>
        <taxon>Gammaproteobacteria</taxon>
        <taxon>Chromatiales</taxon>
        <taxon>Ectothiorhodospiraceae</taxon>
        <taxon>Thioalkalivibrio</taxon>
    </lineage>
</organism>
<evidence type="ECO:0000256" key="5">
    <source>
        <dbReference type="HAMAP-Rule" id="MF_00671"/>
    </source>
</evidence>
<feature type="domain" description="TolB N-terminal" evidence="6">
    <location>
        <begin position="25"/>
        <end position="129"/>
    </location>
</feature>
<keyword evidence="3 5" id="KW-0732">Signal</keyword>
<dbReference type="GO" id="GO:0042597">
    <property type="term" value="C:periplasmic space"/>
    <property type="evidence" value="ECO:0007669"/>
    <property type="project" value="UniProtKB-SubCell"/>
</dbReference>
<dbReference type="Pfam" id="PF07676">
    <property type="entry name" value="PD40"/>
    <property type="match status" value="5"/>
</dbReference>
<dbReference type="Proteomes" id="UP000189462">
    <property type="component" value="Unassembled WGS sequence"/>
</dbReference>
<keyword evidence="5" id="KW-0131">Cell cycle</keyword>
<dbReference type="Gene3D" id="3.40.50.10070">
    <property type="entry name" value="TolB, N-terminal domain"/>
    <property type="match status" value="1"/>
</dbReference>
<keyword evidence="5" id="KW-0132">Cell division</keyword>
<evidence type="ECO:0000256" key="4">
    <source>
        <dbReference type="ARBA" id="ARBA00022764"/>
    </source>
</evidence>
<reference evidence="7 8" key="1">
    <citation type="submission" date="2017-02" db="EMBL/GenBank/DDBJ databases">
        <title>Genomic diversity within the haloalkaliphilic genus Thioalkalivibrio.</title>
        <authorList>
            <person name="Ahn A.-C."/>
            <person name="Meier-Kolthoff J."/>
            <person name="Overmars L."/>
            <person name="Richter M."/>
            <person name="Woyke T."/>
            <person name="Sorokin D.Y."/>
            <person name="Muyzer G."/>
        </authorList>
    </citation>
    <scope>NUCLEOTIDE SEQUENCE [LARGE SCALE GENOMIC DNA]</scope>
    <source>
        <strain evidence="7 8">ALJD</strain>
    </source>
</reference>
<feature type="signal peptide" evidence="5">
    <location>
        <begin position="1"/>
        <end position="23"/>
    </location>
</feature>
<dbReference type="GO" id="GO:0017038">
    <property type="term" value="P:protein import"/>
    <property type="evidence" value="ECO:0007669"/>
    <property type="project" value="InterPro"/>
</dbReference>
<evidence type="ECO:0000259" key="6">
    <source>
        <dbReference type="Pfam" id="PF04052"/>
    </source>
</evidence>